<evidence type="ECO:0000313" key="4">
    <source>
        <dbReference type="EMBL" id="NYF38385.1"/>
    </source>
</evidence>
<evidence type="ECO:0000259" key="3">
    <source>
        <dbReference type="Pfam" id="PF13360"/>
    </source>
</evidence>
<dbReference type="EMBL" id="JACCCO010000001">
    <property type="protein sequence ID" value="NYF38385.1"/>
    <property type="molecule type" value="Genomic_DNA"/>
</dbReference>
<keyword evidence="2" id="KW-0812">Transmembrane</keyword>
<dbReference type="InterPro" id="IPR015943">
    <property type="entry name" value="WD40/YVTN_repeat-like_dom_sf"/>
</dbReference>
<comment type="caution">
    <text evidence="4">The sequence shown here is derived from an EMBL/GenBank/DDBJ whole genome shotgun (WGS) entry which is preliminary data.</text>
</comment>
<feature type="compositionally biased region" description="Gly residues" evidence="1">
    <location>
        <begin position="69"/>
        <end position="79"/>
    </location>
</feature>
<feature type="compositionally biased region" description="Pro residues" evidence="1">
    <location>
        <begin position="154"/>
        <end position="171"/>
    </location>
</feature>
<keyword evidence="5" id="KW-1185">Reference proteome</keyword>
<evidence type="ECO:0000313" key="5">
    <source>
        <dbReference type="Proteomes" id="UP000576393"/>
    </source>
</evidence>
<dbReference type="AlphaFoldDB" id="A0A852UXQ6"/>
<dbReference type="PANTHER" id="PTHR34512">
    <property type="entry name" value="CELL SURFACE PROTEIN"/>
    <property type="match status" value="1"/>
</dbReference>
<accession>A0A852UXQ6</accession>
<feature type="compositionally biased region" description="Gly residues" evidence="1">
    <location>
        <begin position="115"/>
        <end position="125"/>
    </location>
</feature>
<feature type="domain" description="Pyrrolo-quinoline quinone repeat" evidence="3">
    <location>
        <begin position="255"/>
        <end position="449"/>
    </location>
</feature>
<feature type="compositionally biased region" description="Low complexity" evidence="1">
    <location>
        <begin position="29"/>
        <end position="68"/>
    </location>
</feature>
<gene>
    <name evidence="4" type="ORF">HDA43_000544</name>
</gene>
<dbReference type="Gene3D" id="2.130.10.10">
    <property type="entry name" value="YVTN repeat-like/Quinoprotein amine dehydrogenase"/>
    <property type="match status" value="1"/>
</dbReference>
<organism evidence="4 5">
    <name type="scientific">Streptosporangium sandarakinum</name>
    <dbReference type="NCBI Taxonomy" id="1260955"/>
    <lineage>
        <taxon>Bacteria</taxon>
        <taxon>Bacillati</taxon>
        <taxon>Actinomycetota</taxon>
        <taxon>Actinomycetes</taxon>
        <taxon>Streptosporangiales</taxon>
        <taxon>Streptosporangiaceae</taxon>
        <taxon>Streptosporangium</taxon>
    </lineage>
</organism>
<dbReference type="PANTHER" id="PTHR34512:SF30">
    <property type="entry name" value="OUTER MEMBRANE PROTEIN ASSEMBLY FACTOR BAMB"/>
    <property type="match status" value="1"/>
</dbReference>
<feature type="region of interest" description="Disordered" evidence="1">
    <location>
        <begin position="1"/>
        <end position="175"/>
    </location>
</feature>
<proteinExistence type="predicted"/>
<evidence type="ECO:0000256" key="2">
    <source>
        <dbReference type="SAM" id="Phobius"/>
    </source>
</evidence>
<reference evidence="4 5" key="1">
    <citation type="submission" date="2020-07" db="EMBL/GenBank/DDBJ databases">
        <title>Sequencing the genomes of 1000 actinobacteria strains.</title>
        <authorList>
            <person name="Klenk H.-P."/>
        </authorList>
    </citation>
    <scope>NUCLEOTIDE SEQUENCE [LARGE SCALE GENOMIC DNA]</scope>
    <source>
        <strain evidence="4 5">DSM 45763</strain>
    </source>
</reference>
<sequence length="621" mass="63207">MTDQNNAPSQGEPYPRPHQGPPGQAHQVYPPQGGAHPQGAPYQPQGPSAPAYGQGAGAPAYGQQYQPQGAGGSPYGQGAGALPYGQQYQPQGPSAPAYGQGAGAPPYGQQYQPQGAGGSPYGQGAGALPYGQQYQPQGPSAQAYGQGAGAPPYGQQPPGQPYPPQAQPAPRPAGRRTGRTVLLVALGLVVLLGIGTGTAWFVSGGFGFGGSGDEMGAGEWQVPFTTAGTEVIGTDASIAFGAWVTDTAAVRAQKDGVLAYDLKTGKRVWGTPAPGEQLCGATAGIVGGKGALAYGTAKICDHVAGINVKTGKLLWNTKIPANASRAGEKSLHAPGLVLAGDLAVVRTAKQVSAYRLADGKKAWTSNASQTCETRDVAAAPKQVVVSLSCYGAAGDSVVVLDARTGALRGEHRIGEDDGGIPDHLLSADPVVAAWSGGESSAILVLDGSGKKLREFETGEKTDFLSLNNTIYINGGHEDIRAMVRGNTLYLATFPVNTKGGGISRDDVMAFDLGTGRKLWKSSGTGANLITFVDSGDAGAAGAAGGNGLLVIEEGGRNEPVPRLTRIDTVTGKAAPLADLPQKAGGESGKAHVHYRAGTLVIMPYQQIASRYAVTAVRADAG</sequence>
<protein>
    <submittedName>
        <fullName evidence="4">Outer membrane protein assembly factor BamB</fullName>
    </submittedName>
</protein>
<feature type="compositionally biased region" description="Low complexity" evidence="1">
    <location>
        <begin position="80"/>
        <end position="114"/>
    </location>
</feature>
<dbReference type="InterPro" id="IPR002372">
    <property type="entry name" value="PQQ_rpt_dom"/>
</dbReference>
<dbReference type="Proteomes" id="UP000576393">
    <property type="component" value="Unassembled WGS sequence"/>
</dbReference>
<evidence type="ECO:0000256" key="1">
    <source>
        <dbReference type="SAM" id="MobiDB-lite"/>
    </source>
</evidence>
<feature type="transmembrane region" description="Helical" evidence="2">
    <location>
        <begin position="181"/>
        <end position="202"/>
    </location>
</feature>
<keyword evidence="2" id="KW-1133">Transmembrane helix</keyword>
<dbReference type="RefSeq" id="WP_179818143.1">
    <property type="nucleotide sequence ID" value="NZ_JACCCO010000001.1"/>
</dbReference>
<keyword evidence="2" id="KW-0472">Membrane</keyword>
<dbReference type="Pfam" id="PF13360">
    <property type="entry name" value="PQQ_2"/>
    <property type="match status" value="1"/>
</dbReference>
<name>A0A852UXQ6_9ACTN</name>
<dbReference type="SUPFAM" id="SSF50998">
    <property type="entry name" value="Quinoprotein alcohol dehydrogenase-like"/>
    <property type="match status" value="1"/>
</dbReference>
<dbReference type="InterPro" id="IPR011047">
    <property type="entry name" value="Quinoprotein_ADH-like_sf"/>
</dbReference>
<feature type="compositionally biased region" description="Low complexity" evidence="1">
    <location>
        <begin position="126"/>
        <end position="153"/>
    </location>
</feature>